<evidence type="ECO:0000313" key="3">
    <source>
        <dbReference type="Proteomes" id="UP001458880"/>
    </source>
</evidence>
<proteinExistence type="predicted"/>
<feature type="compositionally biased region" description="Basic and acidic residues" evidence="1">
    <location>
        <begin position="23"/>
        <end position="41"/>
    </location>
</feature>
<organism evidence="2 3">
    <name type="scientific">Popillia japonica</name>
    <name type="common">Japanese beetle</name>
    <dbReference type="NCBI Taxonomy" id="7064"/>
    <lineage>
        <taxon>Eukaryota</taxon>
        <taxon>Metazoa</taxon>
        <taxon>Ecdysozoa</taxon>
        <taxon>Arthropoda</taxon>
        <taxon>Hexapoda</taxon>
        <taxon>Insecta</taxon>
        <taxon>Pterygota</taxon>
        <taxon>Neoptera</taxon>
        <taxon>Endopterygota</taxon>
        <taxon>Coleoptera</taxon>
        <taxon>Polyphaga</taxon>
        <taxon>Scarabaeiformia</taxon>
        <taxon>Scarabaeidae</taxon>
        <taxon>Rutelinae</taxon>
        <taxon>Popillia</taxon>
    </lineage>
</organism>
<protein>
    <submittedName>
        <fullName evidence="2">Uncharacterized protein</fullName>
    </submittedName>
</protein>
<reference evidence="2 3" key="1">
    <citation type="journal article" date="2024" name="BMC Genomics">
        <title>De novo assembly and annotation of Popillia japonica's genome with initial clues to its potential as an invasive pest.</title>
        <authorList>
            <person name="Cucini C."/>
            <person name="Boschi S."/>
            <person name="Funari R."/>
            <person name="Cardaioli E."/>
            <person name="Iannotti N."/>
            <person name="Marturano G."/>
            <person name="Paoli F."/>
            <person name="Bruttini M."/>
            <person name="Carapelli A."/>
            <person name="Frati F."/>
            <person name="Nardi F."/>
        </authorList>
    </citation>
    <scope>NUCLEOTIDE SEQUENCE [LARGE SCALE GENOMIC DNA]</scope>
    <source>
        <strain evidence="2">DMR45628</strain>
    </source>
</reference>
<dbReference type="AlphaFoldDB" id="A0AAW1MMG3"/>
<accession>A0AAW1MMG3</accession>
<comment type="caution">
    <text evidence="2">The sequence shown here is derived from an EMBL/GenBank/DDBJ whole genome shotgun (WGS) entry which is preliminary data.</text>
</comment>
<sequence>MITKLILYNTVIKPSITYAAEEQGGRRNTENLRKEDLERHSRTSRRRRKKTKFLRGILEPVEEEERKQNLMNHEIKK</sequence>
<dbReference type="Proteomes" id="UP001458880">
    <property type="component" value="Unassembled WGS sequence"/>
</dbReference>
<dbReference type="EMBL" id="JASPKY010000033">
    <property type="protein sequence ID" value="KAK9747195.1"/>
    <property type="molecule type" value="Genomic_DNA"/>
</dbReference>
<keyword evidence="3" id="KW-1185">Reference proteome</keyword>
<evidence type="ECO:0000313" key="2">
    <source>
        <dbReference type="EMBL" id="KAK9747195.1"/>
    </source>
</evidence>
<name>A0AAW1MMG3_POPJA</name>
<gene>
    <name evidence="2" type="ORF">QE152_g5534</name>
</gene>
<feature type="compositionally biased region" description="Basic residues" evidence="1">
    <location>
        <begin position="42"/>
        <end position="53"/>
    </location>
</feature>
<evidence type="ECO:0000256" key="1">
    <source>
        <dbReference type="SAM" id="MobiDB-lite"/>
    </source>
</evidence>
<feature type="region of interest" description="Disordered" evidence="1">
    <location>
        <begin position="21"/>
        <end position="53"/>
    </location>
</feature>